<organism evidence="2">
    <name type="scientific">Rhizophora mucronata</name>
    <name type="common">Asiatic mangrove</name>
    <dbReference type="NCBI Taxonomy" id="61149"/>
    <lineage>
        <taxon>Eukaryota</taxon>
        <taxon>Viridiplantae</taxon>
        <taxon>Streptophyta</taxon>
        <taxon>Embryophyta</taxon>
        <taxon>Tracheophyta</taxon>
        <taxon>Spermatophyta</taxon>
        <taxon>Magnoliopsida</taxon>
        <taxon>eudicotyledons</taxon>
        <taxon>Gunneridae</taxon>
        <taxon>Pentapetalae</taxon>
        <taxon>rosids</taxon>
        <taxon>fabids</taxon>
        <taxon>Malpighiales</taxon>
        <taxon>Rhizophoraceae</taxon>
        <taxon>Rhizophora</taxon>
    </lineage>
</organism>
<reference evidence="2" key="1">
    <citation type="submission" date="2018-02" db="EMBL/GenBank/DDBJ databases">
        <title>Rhizophora mucronata_Transcriptome.</title>
        <authorList>
            <person name="Meera S.P."/>
            <person name="Sreeshan A."/>
            <person name="Augustine A."/>
        </authorList>
    </citation>
    <scope>NUCLEOTIDE SEQUENCE</scope>
    <source>
        <tissue evidence="2">Leaf</tissue>
    </source>
</reference>
<protein>
    <submittedName>
        <fullName evidence="2">Uncharacterized protein LOC8265056</fullName>
    </submittedName>
</protein>
<dbReference type="AlphaFoldDB" id="A0A2P2P1E6"/>
<accession>A0A2P2P1E6</accession>
<name>A0A2P2P1E6_RHIMU</name>
<evidence type="ECO:0000313" key="2">
    <source>
        <dbReference type="EMBL" id="MBX48547.1"/>
    </source>
</evidence>
<dbReference type="EMBL" id="GGEC01068063">
    <property type="protein sequence ID" value="MBX48547.1"/>
    <property type="molecule type" value="Transcribed_RNA"/>
</dbReference>
<sequence>MPFVALLLPLSLDPCLCLRVWQSPLAPLAFSFDTYFSWCKEVDKPSGQPSNWIQSLLWFACKHIKEQWCLGFERCETVPIQVPPWLPGLNQPLP</sequence>
<feature type="chain" id="PRO_5015187075" evidence="1">
    <location>
        <begin position="18"/>
        <end position="94"/>
    </location>
</feature>
<evidence type="ECO:0000256" key="1">
    <source>
        <dbReference type="SAM" id="SignalP"/>
    </source>
</evidence>
<proteinExistence type="predicted"/>
<feature type="signal peptide" evidence="1">
    <location>
        <begin position="1"/>
        <end position="17"/>
    </location>
</feature>
<keyword evidence="1" id="KW-0732">Signal</keyword>